<evidence type="ECO:0000313" key="3">
    <source>
        <dbReference type="EMBL" id="KAG1365201.1"/>
    </source>
</evidence>
<dbReference type="PROSITE" id="PS51375">
    <property type="entry name" value="PPR"/>
    <property type="match status" value="5"/>
</dbReference>
<feature type="repeat" description="PPR" evidence="2">
    <location>
        <begin position="431"/>
        <end position="465"/>
    </location>
</feature>
<dbReference type="PANTHER" id="PTHR47926">
    <property type="entry name" value="PENTATRICOPEPTIDE REPEAT-CONTAINING PROTEIN"/>
    <property type="match status" value="1"/>
</dbReference>
<dbReference type="PANTHER" id="PTHR47926:SF368">
    <property type="entry name" value="TETRATRICOPEPTIDE REPEAT-LIKE SUPERFAMILY PROTEIN"/>
    <property type="match status" value="1"/>
</dbReference>
<organism evidence="3 4">
    <name type="scientific">Cocos nucifera</name>
    <name type="common">Coconut palm</name>
    <dbReference type="NCBI Taxonomy" id="13894"/>
    <lineage>
        <taxon>Eukaryota</taxon>
        <taxon>Viridiplantae</taxon>
        <taxon>Streptophyta</taxon>
        <taxon>Embryophyta</taxon>
        <taxon>Tracheophyta</taxon>
        <taxon>Spermatophyta</taxon>
        <taxon>Magnoliopsida</taxon>
        <taxon>Liliopsida</taxon>
        <taxon>Arecaceae</taxon>
        <taxon>Arecoideae</taxon>
        <taxon>Cocoseae</taxon>
        <taxon>Attaleinae</taxon>
        <taxon>Cocos</taxon>
    </lineage>
</organism>
<gene>
    <name evidence="3" type="ORF">COCNU_12G002010</name>
</gene>
<feature type="repeat" description="PPR" evidence="2">
    <location>
        <begin position="292"/>
        <end position="326"/>
    </location>
</feature>
<keyword evidence="4" id="KW-1185">Reference proteome</keyword>
<proteinExistence type="predicted"/>
<reference evidence="3" key="1">
    <citation type="journal article" date="2017" name="Gigascience">
        <title>The genome draft of coconut (Cocos nucifera).</title>
        <authorList>
            <person name="Xiao Y."/>
            <person name="Xu P."/>
            <person name="Fan H."/>
            <person name="Baudouin L."/>
            <person name="Xia W."/>
            <person name="Bocs S."/>
            <person name="Xu J."/>
            <person name="Li Q."/>
            <person name="Guo A."/>
            <person name="Zhou L."/>
            <person name="Li J."/>
            <person name="Wu Y."/>
            <person name="Ma Z."/>
            <person name="Armero A."/>
            <person name="Issali A.E."/>
            <person name="Liu N."/>
            <person name="Peng M."/>
            <person name="Yang Y."/>
        </authorList>
    </citation>
    <scope>NUCLEOTIDE SEQUENCE</scope>
    <source>
        <tissue evidence="3">Spear leaf of Hainan Tall coconut</tissue>
    </source>
</reference>
<dbReference type="InterPro" id="IPR002885">
    <property type="entry name" value="PPR_rpt"/>
</dbReference>
<dbReference type="InterPro" id="IPR046960">
    <property type="entry name" value="PPR_At4g14850-like_plant"/>
</dbReference>
<feature type="repeat" description="PPR" evidence="2">
    <location>
        <begin position="363"/>
        <end position="397"/>
    </location>
</feature>
<accession>A0A8K0IRE3</accession>
<evidence type="ECO:0000313" key="4">
    <source>
        <dbReference type="Proteomes" id="UP000797356"/>
    </source>
</evidence>
<feature type="repeat" description="PPR" evidence="2">
    <location>
        <begin position="187"/>
        <end position="221"/>
    </location>
</feature>
<comment type="caution">
    <text evidence="3">The sequence shown here is derived from an EMBL/GenBank/DDBJ whole genome shotgun (WGS) entry which is preliminary data.</text>
</comment>
<dbReference type="OrthoDB" id="1850776at2759"/>
<protein>
    <submittedName>
        <fullName evidence="3">Pentatricopeptide repeat-containing protein</fullName>
    </submittedName>
</protein>
<feature type="repeat" description="PPR" evidence="2">
    <location>
        <begin position="86"/>
        <end position="120"/>
    </location>
</feature>
<name>A0A8K0IRE3_COCNU</name>
<evidence type="ECO:0000256" key="2">
    <source>
        <dbReference type="PROSITE-ProRule" id="PRU00708"/>
    </source>
</evidence>
<sequence length="558" mass="60997">MALTLAPRPHAMKKLPSSPFPDYTPFLIRRLRASLDLAFVASTHSKLLKSGGSSATSAVNHLINAYVRCQALPNAQKVFDEMPEPNVVSWTSLMTGYVNAGRPDRAVSLFHLMDDHQVLPNSFTLATAIDACSRLADIKLGQQVHARIETFGLQSDLVVSTALINMYGKSNSIIDARKVFDGMMDKNVISWGSMISAYTQNACGYEAIALFAEFLREGLSSNLAPNHFMFSSVINACASVGRLGMGRSTHAAVIRRCYDGNDVIAGALIDMYGKCGSIDSSKKVFDGIACPSLVPFTSMIVTAAKYGLGRYSLDLFNEMVRQGVMPNSITLLGVLHACNHSGLIDMGLRYLNSMSGSYNITPSVKHYTCAVDMLGRAGRLDEAYELLKEVQAEGDEALILWSTLLSACRTHARLDLTVEAGKRLAGFDRDVAGAYVAMSNAYVSVGQWESAEKVWNEMRRRGICKEPGCSWVEIKDAAYVFYAGKASAAGERECEVMEILRELEERMRERGYVGGEALEPLACGFLGTKCKGRATKPPSIKYFDIQIVTPSTKFCWSS</sequence>
<dbReference type="InterPro" id="IPR046848">
    <property type="entry name" value="E_motif"/>
</dbReference>
<dbReference type="GO" id="GO:0009451">
    <property type="term" value="P:RNA modification"/>
    <property type="evidence" value="ECO:0007669"/>
    <property type="project" value="InterPro"/>
</dbReference>
<dbReference type="Pfam" id="PF13041">
    <property type="entry name" value="PPR_2"/>
    <property type="match status" value="1"/>
</dbReference>
<dbReference type="FunFam" id="1.25.40.10:FF:001093">
    <property type="entry name" value="Pentatricopeptide repeat-containing protein At2g34400"/>
    <property type="match status" value="1"/>
</dbReference>
<dbReference type="Proteomes" id="UP000797356">
    <property type="component" value="Chromosome 12"/>
</dbReference>
<dbReference type="FunFam" id="1.25.40.10:FF:000642">
    <property type="entry name" value="Pentatricopeptide repeat-containing protein mitochondrial"/>
    <property type="match status" value="1"/>
</dbReference>
<keyword evidence="1" id="KW-0677">Repeat</keyword>
<dbReference type="Pfam" id="PF20431">
    <property type="entry name" value="E_motif"/>
    <property type="match status" value="1"/>
</dbReference>
<dbReference type="Pfam" id="PF01535">
    <property type="entry name" value="PPR"/>
    <property type="match status" value="6"/>
</dbReference>
<dbReference type="InterPro" id="IPR011990">
    <property type="entry name" value="TPR-like_helical_dom_sf"/>
</dbReference>
<dbReference type="AlphaFoldDB" id="A0A8K0IRE3"/>
<dbReference type="FunFam" id="1.25.40.10:FF:000196">
    <property type="entry name" value="Pentatricopeptide repeat-containing protein At4g14850"/>
    <property type="match status" value="1"/>
</dbReference>
<reference evidence="3" key="2">
    <citation type="submission" date="2019-07" db="EMBL/GenBank/DDBJ databases">
        <authorList>
            <person name="Yang Y."/>
            <person name="Bocs S."/>
            <person name="Baudouin L."/>
        </authorList>
    </citation>
    <scope>NUCLEOTIDE SEQUENCE</scope>
    <source>
        <tissue evidence="3">Spear leaf of Hainan Tall coconut</tissue>
    </source>
</reference>
<dbReference type="NCBIfam" id="TIGR00756">
    <property type="entry name" value="PPR"/>
    <property type="match status" value="4"/>
</dbReference>
<dbReference type="SUPFAM" id="SSF48452">
    <property type="entry name" value="TPR-like"/>
    <property type="match status" value="1"/>
</dbReference>
<dbReference type="EMBL" id="CM017883">
    <property type="protein sequence ID" value="KAG1365201.1"/>
    <property type="molecule type" value="Genomic_DNA"/>
</dbReference>
<dbReference type="Gene3D" id="1.25.40.10">
    <property type="entry name" value="Tetratricopeptide repeat domain"/>
    <property type="match status" value="3"/>
</dbReference>
<evidence type="ECO:0000256" key="1">
    <source>
        <dbReference type="ARBA" id="ARBA00022737"/>
    </source>
</evidence>
<dbReference type="GO" id="GO:0003723">
    <property type="term" value="F:RNA binding"/>
    <property type="evidence" value="ECO:0007669"/>
    <property type="project" value="InterPro"/>
</dbReference>